<evidence type="ECO:0000256" key="17">
    <source>
        <dbReference type="ARBA" id="ARBA00048699"/>
    </source>
</evidence>
<evidence type="ECO:0000256" key="20">
    <source>
        <dbReference type="PIRSR" id="PIRSR601211-1"/>
    </source>
</evidence>
<dbReference type="PANTHER" id="PTHR11716">
    <property type="entry name" value="PHOSPHOLIPASE A2 FAMILY MEMBER"/>
    <property type="match status" value="1"/>
</dbReference>
<evidence type="ECO:0000256" key="21">
    <source>
        <dbReference type="PIRSR" id="PIRSR601211-2"/>
    </source>
</evidence>
<evidence type="ECO:0000256" key="23">
    <source>
        <dbReference type="RuleBase" id="RU003654"/>
    </source>
</evidence>
<evidence type="ECO:0000256" key="14">
    <source>
        <dbReference type="ARBA" id="ARBA00048227"/>
    </source>
</evidence>
<keyword evidence="6 21" id="KW-0106">Calcium</keyword>
<dbReference type="KEGG" id="dord:106000432"/>
<evidence type="ECO:0000313" key="27">
    <source>
        <dbReference type="RefSeq" id="XP_012891152.1"/>
    </source>
</evidence>
<dbReference type="InterPro" id="IPR036444">
    <property type="entry name" value="PLipase_A2_dom_sf"/>
</dbReference>
<dbReference type="SMART" id="SM00085">
    <property type="entry name" value="PA2c"/>
    <property type="match status" value="1"/>
</dbReference>
<feature type="disulfide bond" evidence="22">
    <location>
        <begin position="107"/>
        <end position="119"/>
    </location>
</feature>
<keyword evidence="21" id="KW-0479">Metal-binding</keyword>
<evidence type="ECO:0000259" key="25">
    <source>
        <dbReference type="SMART" id="SM00085"/>
    </source>
</evidence>
<comment type="catalytic activity">
    <reaction evidence="17">
        <text>1-hexadecanoyl-2-(9Z-octadecenoyl)-sn-glycero-3-phosphocholine + H2O = 1-hexadecanoyl-sn-glycero-3-phosphocholine + (9Z)-octadecenoate + H(+)</text>
        <dbReference type="Rhea" id="RHEA:38779"/>
        <dbReference type="ChEBI" id="CHEBI:15377"/>
        <dbReference type="ChEBI" id="CHEBI:15378"/>
        <dbReference type="ChEBI" id="CHEBI:30823"/>
        <dbReference type="ChEBI" id="CHEBI:72998"/>
        <dbReference type="ChEBI" id="CHEBI:73001"/>
    </reaction>
    <physiologicalReaction direction="left-to-right" evidence="17">
        <dbReference type="Rhea" id="RHEA:38780"/>
    </physiologicalReaction>
</comment>
<dbReference type="InterPro" id="IPR033113">
    <property type="entry name" value="PLA2_histidine"/>
</dbReference>
<evidence type="ECO:0000256" key="2">
    <source>
        <dbReference type="ARBA" id="ARBA00004613"/>
    </source>
</evidence>
<evidence type="ECO:0000256" key="11">
    <source>
        <dbReference type="ARBA" id="ARBA00048015"/>
    </source>
</evidence>
<sequence length="155" mass="17290">MPASSERAITMKTLLLLAMLVAFGFLQAHGSLVDFQRMILFKTGKRADISYGAYGCHCGWGGKGTPKDATDRCCATHDCCYSRLKKRGCGTKLLGYKFTYRGGQITCSANQDSCRRQLCQCDKAAANCFAQNRKSYSIKYQFFPNRFCRGKAPRC</sequence>
<dbReference type="GO" id="GO:0031640">
    <property type="term" value="P:killing of cells of another organism"/>
    <property type="evidence" value="ECO:0007669"/>
    <property type="project" value="UniProtKB-KW"/>
</dbReference>
<evidence type="ECO:0000256" key="13">
    <source>
        <dbReference type="ARBA" id="ARBA00048221"/>
    </source>
</evidence>
<dbReference type="Proteomes" id="UP000081671">
    <property type="component" value="Unplaced"/>
</dbReference>
<feature type="disulfide bond" evidence="22">
    <location>
        <begin position="56"/>
        <end position="148"/>
    </location>
</feature>
<keyword evidence="4 24" id="KW-0964">Secreted</keyword>
<dbReference type="GO" id="GO:0042130">
    <property type="term" value="P:negative regulation of T cell proliferation"/>
    <property type="evidence" value="ECO:0007669"/>
    <property type="project" value="TreeGrafter"/>
</dbReference>
<comment type="catalytic activity">
    <reaction evidence="16">
        <text>1-hexadecanoyl-2-(9Z-octadecenoyl)-sn-glycero-3-phosphoethanolamine + H2O = 1-hexadecanoyl-sn-glycero-3-phosphoethanolamine + (9Z)-octadecenoate + H(+)</text>
        <dbReference type="Rhea" id="RHEA:40911"/>
        <dbReference type="ChEBI" id="CHEBI:15377"/>
        <dbReference type="ChEBI" id="CHEBI:15378"/>
        <dbReference type="ChEBI" id="CHEBI:30823"/>
        <dbReference type="ChEBI" id="CHEBI:73004"/>
        <dbReference type="ChEBI" id="CHEBI:73007"/>
    </reaction>
    <physiologicalReaction direction="left-to-right" evidence="16">
        <dbReference type="Rhea" id="RHEA:40912"/>
    </physiologicalReaction>
</comment>
<comment type="catalytic activity">
    <reaction evidence="15">
        <text>1-hexadecanoyl-2-(5Z,8Z,11Z,14Z-eicosatetraenoyl)-sn-glycero-3-phosphoethanolamine + H2O = 1-hexadecanoyl-sn-glycero-3-phosphoethanolamine + (5Z,8Z,11Z,14Z)-eicosatetraenoate + H(+)</text>
        <dbReference type="Rhea" id="RHEA:40431"/>
        <dbReference type="ChEBI" id="CHEBI:15377"/>
        <dbReference type="ChEBI" id="CHEBI:15378"/>
        <dbReference type="ChEBI" id="CHEBI:32395"/>
        <dbReference type="ChEBI" id="CHEBI:73004"/>
        <dbReference type="ChEBI" id="CHEBI:73009"/>
    </reaction>
    <physiologicalReaction direction="left-to-right" evidence="15">
        <dbReference type="Rhea" id="RHEA:40432"/>
    </physiologicalReaction>
</comment>
<dbReference type="InParanoid" id="A0A1S3GT82"/>
<evidence type="ECO:0000256" key="5">
    <source>
        <dbReference type="ARBA" id="ARBA00022638"/>
    </source>
</evidence>
<evidence type="ECO:0000256" key="19">
    <source>
        <dbReference type="ARBA" id="ARBA00049282"/>
    </source>
</evidence>
<dbReference type="InterPro" id="IPR016090">
    <property type="entry name" value="PLA2-like_dom"/>
</dbReference>
<dbReference type="GO" id="GO:0047498">
    <property type="term" value="F:calcium-dependent phospholipase A2 activity"/>
    <property type="evidence" value="ECO:0007669"/>
    <property type="project" value="TreeGrafter"/>
</dbReference>
<dbReference type="GO" id="GO:0005741">
    <property type="term" value="C:mitochondrial outer membrane"/>
    <property type="evidence" value="ECO:0007669"/>
    <property type="project" value="UniProtKB-SubCell"/>
</dbReference>
<comment type="catalytic activity">
    <reaction evidence="9">
        <text>1-hexadecanoyl-2-(4Z,7Z,10Z,13Z,16Z,19Z-docosahexaenoyl)-sn-glycero-3-phosphocholine + H2O = (4Z,7Z,10Z,13Z,16Z,19Z)-docosahexaenoate + 1-hexadecanoyl-sn-glycero-3-phosphocholine + H(+)</text>
        <dbReference type="Rhea" id="RHEA:41231"/>
        <dbReference type="ChEBI" id="CHEBI:15377"/>
        <dbReference type="ChEBI" id="CHEBI:15378"/>
        <dbReference type="ChEBI" id="CHEBI:72998"/>
        <dbReference type="ChEBI" id="CHEBI:74963"/>
        <dbReference type="ChEBI" id="CHEBI:77016"/>
    </reaction>
    <physiologicalReaction direction="left-to-right" evidence="9">
        <dbReference type="Rhea" id="RHEA:41232"/>
    </physiologicalReaction>
</comment>
<feature type="binding site" evidence="21">
    <location>
        <position position="78"/>
    </location>
    <ligand>
        <name>Ca(2+)</name>
        <dbReference type="ChEBI" id="CHEBI:29108"/>
    </ligand>
</feature>
<dbReference type="GO" id="GO:0050482">
    <property type="term" value="P:arachidonate secretion"/>
    <property type="evidence" value="ECO:0007669"/>
    <property type="project" value="InterPro"/>
</dbReference>
<evidence type="ECO:0000256" key="8">
    <source>
        <dbReference type="ARBA" id="ARBA00023408"/>
    </source>
</evidence>
<dbReference type="FunFam" id="1.20.90.10:FF:000001">
    <property type="entry name" value="Basic phospholipase A2 homolog"/>
    <property type="match status" value="1"/>
</dbReference>
<dbReference type="PRINTS" id="PR00389">
    <property type="entry name" value="PHPHLIPASEA2"/>
</dbReference>
<keyword evidence="5" id="KW-0081">Bacteriolytic enzyme</keyword>
<evidence type="ECO:0000256" key="7">
    <source>
        <dbReference type="ARBA" id="ARBA00023157"/>
    </source>
</evidence>
<feature type="disulfide bond" evidence="22">
    <location>
        <begin position="58"/>
        <end position="74"/>
    </location>
</feature>
<dbReference type="GO" id="GO:0005576">
    <property type="term" value="C:extracellular region"/>
    <property type="evidence" value="ECO:0007669"/>
    <property type="project" value="UniProtKB-SubCell"/>
</dbReference>
<dbReference type="PANTHER" id="PTHR11716:SF9">
    <property type="entry name" value="PHOSPHOLIPASE A2, MEMBRANE ASSOCIATED"/>
    <property type="match status" value="1"/>
</dbReference>
<dbReference type="CDD" id="cd00125">
    <property type="entry name" value="PLA2c"/>
    <property type="match status" value="1"/>
</dbReference>
<comment type="catalytic activity">
    <reaction evidence="8">
        <text>1-hexadecanoyl-2-(9Z,12Z-octadecadienoyl)-sn-glycero-3-phosphocholine + H2O = (9Z,12Z)-octadecadienoate + 1-hexadecanoyl-sn-glycero-3-phosphocholine + H(+)</text>
        <dbReference type="Rhea" id="RHEA:40811"/>
        <dbReference type="ChEBI" id="CHEBI:15377"/>
        <dbReference type="ChEBI" id="CHEBI:15378"/>
        <dbReference type="ChEBI" id="CHEBI:30245"/>
        <dbReference type="ChEBI" id="CHEBI:72998"/>
        <dbReference type="ChEBI" id="CHEBI:73002"/>
    </reaction>
    <physiologicalReaction direction="left-to-right" evidence="8">
        <dbReference type="Rhea" id="RHEA:40812"/>
    </physiologicalReaction>
</comment>
<dbReference type="EC" id="3.1.1.4" evidence="24"/>
<comment type="cofactor">
    <cofactor evidence="21">
        <name>Ca(2+)</name>
        <dbReference type="ChEBI" id="CHEBI:29108"/>
    </cofactor>
    <text evidence="21">Binds 1 Ca(2+) ion per subunit.</text>
</comment>
<dbReference type="Gene3D" id="1.20.90.10">
    <property type="entry name" value="Phospholipase A2 domain"/>
    <property type="match status" value="1"/>
</dbReference>
<accession>A0A1S3GT82</accession>
<evidence type="ECO:0000256" key="22">
    <source>
        <dbReference type="PIRSR" id="PIRSR601211-3"/>
    </source>
</evidence>
<dbReference type="PROSITE" id="PS00119">
    <property type="entry name" value="PA2_ASP"/>
    <property type="match status" value="1"/>
</dbReference>
<feature type="disulfide bond" evidence="22">
    <location>
        <begin position="80"/>
        <end position="121"/>
    </location>
</feature>
<dbReference type="GeneID" id="106000432"/>
<evidence type="ECO:0000256" key="15">
    <source>
        <dbReference type="ARBA" id="ARBA00048541"/>
    </source>
</evidence>
<keyword evidence="7 22" id="KW-1015">Disulfide bond</keyword>
<comment type="catalytic activity">
    <reaction evidence="11">
        <text>1-hexadecanoyl-2-(9Z-octadecenoyl)-sn-glycero-3-phospho-(1'-sn-glycerol) + H2O = 1-hexadecanoyl-sn-glycero-3-phospho-(1'-sn-glycerol) + (9Z)-octadecenoate + H(+)</text>
        <dbReference type="Rhea" id="RHEA:40919"/>
        <dbReference type="ChEBI" id="CHEBI:15377"/>
        <dbReference type="ChEBI" id="CHEBI:15378"/>
        <dbReference type="ChEBI" id="CHEBI:30823"/>
        <dbReference type="ChEBI" id="CHEBI:72841"/>
        <dbReference type="ChEBI" id="CHEBI:75158"/>
    </reaction>
    <physiologicalReaction direction="left-to-right" evidence="11">
        <dbReference type="Rhea" id="RHEA:40920"/>
    </physiologicalReaction>
</comment>
<feature type="binding site" evidence="21">
    <location>
        <position position="61"/>
    </location>
    <ligand>
        <name>Ca(2+)</name>
        <dbReference type="ChEBI" id="CHEBI:29108"/>
    </ligand>
</feature>
<dbReference type="RefSeq" id="XP_012891152.1">
    <property type="nucleotide sequence ID" value="XM_013035698.1"/>
</dbReference>
<keyword evidence="26" id="KW-1185">Reference proteome</keyword>
<comment type="subcellular location">
    <subcellularLocation>
        <location evidence="1">Mitochondrion outer membrane</location>
        <topology evidence="1">Peripheral membrane protein</topology>
    </subcellularLocation>
    <subcellularLocation>
        <location evidence="2 24">Secreted</location>
    </subcellularLocation>
</comment>
<feature type="disulfide bond" evidence="22">
    <location>
        <begin position="89"/>
        <end position="114"/>
    </location>
</feature>
<reference evidence="27" key="1">
    <citation type="submission" date="2025-08" db="UniProtKB">
        <authorList>
            <consortium name="RefSeq"/>
        </authorList>
    </citation>
    <scope>IDENTIFICATION</scope>
    <source>
        <tissue evidence="27">Kidney</tissue>
    </source>
</reference>
<evidence type="ECO:0000256" key="9">
    <source>
        <dbReference type="ARBA" id="ARBA00036719"/>
    </source>
</evidence>
<dbReference type="GO" id="GO:0006644">
    <property type="term" value="P:phospholipid metabolic process"/>
    <property type="evidence" value="ECO:0007669"/>
    <property type="project" value="InterPro"/>
</dbReference>
<comment type="catalytic activity">
    <reaction evidence="19">
        <text>1-hexadecanoyl-2-(9Z-octadecenoyl)-sn-glycero-3-phosphoglycerol + H2O = 1-hexadecanoyl-sn-glycero-3-phosphoglycerol + (9Z)-octadecenoate + H(+)</text>
        <dbReference type="Rhea" id="RHEA:44524"/>
        <dbReference type="ChEBI" id="CHEBI:15377"/>
        <dbReference type="ChEBI" id="CHEBI:15378"/>
        <dbReference type="ChEBI" id="CHEBI:30823"/>
        <dbReference type="ChEBI" id="CHEBI:84472"/>
        <dbReference type="ChEBI" id="CHEBI:84475"/>
    </reaction>
    <physiologicalReaction direction="left-to-right" evidence="19">
        <dbReference type="Rhea" id="RHEA:44525"/>
    </physiologicalReaction>
</comment>
<feature type="active site" evidence="20">
    <location>
        <position position="122"/>
    </location>
</feature>
<gene>
    <name evidence="27" type="primary">Pla2g2a</name>
</gene>
<feature type="domain" description="Phospholipase A2-like central" evidence="25">
    <location>
        <begin position="31"/>
        <end position="149"/>
    </location>
</feature>
<comment type="similarity">
    <text evidence="3 23">Belongs to the phospholipase A2 family.</text>
</comment>
<keyword evidence="24" id="KW-0378">Hydrolase</keyword>
<organism evidence="26 27">
    <name type="scientific">Dipodomys ordii</name>
    <name type="common">Ord's kangaroo rat</name>
    <dbReference type="NCBI Taxonomy" id="10020"/>
    <lineage>
        <taxon>Eukaryota</taxon>
        <taxon>Metazoa</taxon>
        <taxon>Chordata</taxon>
        <taxon>Craniata</taxon>
        <taxon>Vertebrata</taxon>
        <taxon>Euteleostomi</taxon>
        <taxon>Mammalia</taxon>
        <taxon>Eutheria</taxon>
        <taxon>Euarchontoglires</taxon>
        <taxon>Glires</taxon>
        <taxon>Rodentia</taxon>
        <taxon>Castorimorpha</taxon>
        <taxon>Heteromyidae</taxon>
        <taxon>Dipodomyinae</taxon>
        <taxon>Dipodomys</taxon>
    </lineage>
</organism>
<dbReference type="PROSITE" id="PS00118">
    <property type="entry name" value="PA2_HIS"/>
    <property type="match status" value="1"/>
</dbReference>
<evidence type="ECO:0000256" key="24">
    <source>
        <dbReference type="RuleBase" id="RU361236"/>
    </source>
</evidence>
<keyword evidence="24" id="KW-0443">Lipid metabolism</keyword>
<comment type="catalytic activity">
    <reaction evidence="10">
        <text>a 1,2-diacyl-sn-glycero-3-phosphoethanolamine + H2O = a 1-acyl-sn-glycero-3-phosphoethanolamine + a fatty acid + H(+)</text>
        <dbReference type="Rhea" id="RHEA:44604"/>
        <dbReference type="ChEBI" id="CHEBI:15377"/>
        <dbReference type="ChEBI" id="CHEBI:15378"/>
        <dbReference type="ChEBI" id="CHEBI:28868"/>
        <dbReference type="ChEBI" id="CHEBI:64381"/>
        <dbReference type="ChEBI" id="CHEBI:64612"/>
    </reaction>
    <physiologicalReaction direction="left-to-right" evidence="10">
        <dbReference type="Rhea" id="RHEA:44605"/>
    </physiologicalReaction>
</comment>
<dbReference type="GO" id="GO:0005543">
    <property type="term" value="F:phospholipid binding"/>
    <property type="evidence" value="ECO:0007669"/>
    <property type="project" value="TreeGrafter"/>
</dbReference>
<evidence type="ECO:0000256" key="1">
    <source>
        <dbReference type="ARBA" id="ARBA00004450"/>
    </source>
</evidence>
<evidence type="ECO:0000256" key="16">
    <source>
        <dbReference type="ARBA" id="ARBA00048613"/>
    </source>
</evidence>
<evidence type="ECO:0000313" key="26">
    <source>
        <dbReference type="Proteomes" id="UP000081671"/>
    </source>
</evidence>
<dbReference type="InterPro" id="IPR001211">
    <property type="entry name" value="PLA2"/>
</dbReference>
<comment type="catalytic activity">
    <reaction evidence="24">
        <text>a 1,2-diacyl-sn-glycero-3-phosphocholine + H2O = a 1-acyl-sn-glycero-3-phosphocholine + a fatty acid + H(+)</text>
        <dbReference type="Rhea" id="RHEA:15801"/>
        <dbReference type="ChEBI" id="CHEBI:15377"/>
        <dbReference type="ChEBI" id="CHEBI:15378"/>
        <dbReference type="ChEBI" id="CHEBI:28868"/>
        <dbReference type="ChEBI" id="CHEBI:57643"/>
        <dbReference type="ChEBI" id="CHEBI:58168"/>
        <dbReference type="EC" id="3.1.1.4"/>
    </reaction>
</comment>
<dbReference type="CTD" id="5320"/>
<dbReference type="STRING" id="10020.ENSDORP00000001029"/>
<dbReference type="SUPFAM" id="SSF48619">
    <property type="entry name" value="Phospholipase A2, PLA2"/>
    <property type="match status" value="1"/>
</dbReference>
<feature type="signal peptide" evidence="24">
    <location>
        <begin position="1"/>
        <end position="30"/>
    </location>
</feature>
<comment type="catalytic activity">
    <reaction evidence="13">
        <text>N-hexadecanoyl-1,2-di-(9Z-octadecenoyl)-sn-glycero-3-phosphoethanolamine + H2O = N-hexadecanoyl-1-(9Z-octadecenoyl)-sn-glycero-3-phosphoethanolamine + (9Z)-octadecenoate + H(+)</text>
        <dbReference type="Rhea" id="RHEA:45424"/>
        <dbReference type="ChEBI" id="CHEBI:15377"/>
        <dbReference type="ChEBI" id="CHEBI:15378"/>
        <dbReference type="ChEBI" id="CHEBI:30823"/>
        <dbReference type="ChEBI" id="CHEBI:78097"/>
        <dbReference type="ChEBI" id="CHEBI:85217"/>
    </reaction>
    <physiologicalReaction direction="left-to-right" evidence="13">
        <dbReference type="Rhea" id="RHEA:45425"/>
    </physiologicalReaction>
</comment>
<feature type="disulfide bond" evidence="22">
    <location>
        <begin position="79"/>
        <end position="155"/>
    </location>
</feature>
<dbReference type="GO" id="GO:0005509">
    <property type="term" value="F:calcium ion binding"/>
    <property type="evidence" value="ECO:0007669"/>
    <property type="project" value="InterPro"/>
</dbReference>
<dbReference type="Pfam" id="PF00068">
    <property type="entry name" value="Phospholip_A2_1"/>
    <property type="match status" value="1"/>
</dbReference>
<dbReference type="AlphaFoldDB" id="A0A1S3GT82"/>
<evidence type="ECO:0000256" key="3">
    <source>
        <dbReference type="ARBA" id="ARBA00007056"/>
    </source>
</evidence>
<keyword evidence="5" id="KW-0929">Antimicrobial</keyword>
<name>A0A1S3GT82_DIPOR</name>
<feature type="chain" id="PRO_5010008212" description="Phospholipase A2" evidence="24">
    <location>
        <begin position="31"/>
        <end position="155"/>
    </location>
</feature>
<comment type="catalytic activity">
    <reaction evidence="12">
        <text>1,2-dihexadecanoyl-sn-glycero-3-phospho-(1'-sn-glycerol) + H2O = 1-hexadecanoyl-sn-glycero-3-phospho-(1'-sn-glycerol) + hexadecanoate + H(+)</text>
        <dbReference type="Rhea" id="RHEA:45472"/>
        <dbReference type="ChEBI" id="CHEBI:7896"/>
        <dbReference type="ChEBI" id="CHEBI:15377"/>
        <dbReference type="ChEBI" id="CHEBI:15378"/>
        <dbReference type="ChEBI" id="CHEBI:72829"/>
        <dbReference type="ChEBI" id="CHEBI:75158"/>
    </reaction>
    <physiologicalReaction direction="left-to-right" evidence="12">
        <dbReference type="Rhea" id="RHEA:45473"/>
    </physiologicalReaction>
</comment>
<keyword evidence="24" id="KW-0732">Signal</keyword>
<proteinExistence type="inferred from homology"/>
<evidence type="ECO:0000256" key="6">
    <source>
        <dbReference type="ARBA" id="ARBA00022837"/>
    </source>
</evidence>
<protein>
    <recommendedName>
        <fullName evidence="24">Phospholipase A2</fullName>
        <ecNumber evidence="24">3.1.1.4</ecNumber>
    </recommendedName>
</protein>
<dbReference type="InterPro" id="IPR033112">
    <property type="entry name" value="PLA2_Asp_AS"/>
</dbReference>
<evidence type="ECO:0000256" key="12">
    <source>
        <dbReference type="ARBA" id="ARBA00048080"/>
    </source>
</evidence>
<evidence type="ECO:0000256" key="10">
    <source>
        <dbReference type="ARBA" id="ARBA00036775"/>
    </source>
</evidence>
<evidence type="ECO:0000256" key="18">
    <source>
        <dbReference type="ARBA" id="ARBA00049039"/>
    </source>
</evidence>
<dbReference type="FunCoup" id="A0A1S3GT82">
    <property type="interactions" value="438"/>
</dbReference>
<comment type="catalytic activity">
    <reaction evidence="14">
        <text>1,2-dihexadecanoyl-sn-glycero-3-phosphocholine + H2O = 1-hexadecanoyl-sn-glycero-3-phosphocholine + hexadecanoate + H(+)</text>
        <dbReference type="Rhea" id="RHEA:41223"/>
        <dbReference type="ChEBI" id="CHEBI:7896"/>
        <dbReference type="ChEBI" id="CHEBI:15377"/>
        <dbReference type="ChEBI" id="CHEBI:15378"/>
        <dbReference type="ChEBI" id="CHEBI:72998"/>
        <dbReference type="ChEBI" id="CHEBI:72999"/>
    </reaction>
    <physiologicalReaction direction="left-to-right" evidence="14">
        <dbReference type="Rhea" id="RHEA:41224"/>
    </physiologicalReaction>
</comment>
<dbReference type="OrthoDB" id="5841574at2759"/>
<comment type="catalytic activity">
    <reaction evidence="18">
        <text>1-hexadecanoyl-2-(9Z,12Z-octadecadienoyl)-sn-glycero-3-phosphoethanolamine + H2O = 1-hexadecanoyl-sn-glycero-3-phosphoethanolamine + (9Z,12Z)-octadecadienoate + H(+)</text>
        <dbReference type="Rhea" id="RHEA:40815"/>
        <dbReference type="ChEBI" id="CHEBI:15377"/>
        <dbReference type="ChEBI" id="CHEBI:15378"/>
        <dbReference type="ChEBI" id="CHEBI:30245"/>
        <dbReference type="ChEBI" id="CHEBI:73004"/>
        <dbReference type="ChEBI" id="CHEBI:73008"/>
    </reaction>
    <physiologicalReaction direction="left-to-right" evidence="18">
        <dbReference type="Rhea" id="RHEA:40816"/>
    </physiologicalReaction>
</comment>
<dbReference type="GO" id="GO:0042742">
    <property type="term" value="P:defense response to bacterium"/>
    <property type="evidence" value="ECO:0007669"/>
    <property type="project" value="UniProtKB-KW"/>
</dbReference>
<feature type="disulfide bond" evidence="22">
    <location>
        <begin position="73"/>
        <end position="128"/>
    </location>
</feature>
<dbReference type="GO" id="GO:0016042">
    <property type="term" value="P:lipid catabolic process"/>
    <property type="evidence" value="ECO:0007669"/>
    <property type="project" value="InterPro"/>
</dbReference>
<evidence type="ECO:0000256" key="4">
    <source>
        <dbReference type="ARBA" id="ARBA00022525"/>
    </source>
</evidence>
<feature type="active site" evidence="20">
    <location>
        <position position="77"/>
    </location>
</feature>
<feature type="binding site" evidence="21">
    <location>
        <position position="59"/>
    </location>
    <ligand>
        <name>Ca(2+)</name>
        <dbReference type="ChEBI" id="CHEBI:29108"/>
    </ligand>
</feature>